<dbReference type="Proteomes" id="UP001148125">
    <property type="component" value="Unassembled WGS sequence"/>
</dbReference>
<comment type="caution">
    <text evidence="3">The sequence shown here is derived from an EMBL/GenBank/DDBJ whole genome shotgun (WGS) entry which is preliminary data.</text>
</comment>
<dbReference type="Pfam" id="PF00582">
    <property type="entry name" value="Usp"/>
    <property type="match status" value="1"/>
</dbReference>
<evidence type="ECO:0000313" key="4">
    <source>
        <dbReference type="Proteomes" id="UP001148125"/>
    </source>
</evidence>
<dbReference type="PRINTS" id="PR01438">
    <property type="entry name" value="UNVRSLSTRESS"/>
</dbReference>
<name>A0ABT5VBQ7_9BACI</name>
<evidence type="ECO:0000256" key="1">
    <source>
        <dbReference type="ARBA" id="ARBA00008791"/>
    </source>
</evidence>
<comment type="similarity">
    <text evidence="1">Belongs to the universal stress protein A family.</text>
</comment>
<dbReference type="PANTHER" id="PTHR46268:SF6">
    <property type="entry name" value="UNIVERSAL STRESS PROTEIN UP12"/>
    <property type="match status" value="1"/>
</dbReference>
<keyword evidence="4" id="KW-1185">Reference proteome</keyword>
<dbReference type="Gene3D" id="3.40.50.620">
    <property type="entry name" value="HUPs"/>
    <property type="match status" value="1"/>
</dbReference>
<dbReference type="PANTHER" id="PTHR46268">
    <property type="entry name" value="STRESS RESPONSE PROTEIN NHAX"/>
    <property type="match status" value="1"/>
</dbReference>
<dbReference type="CDD" id="cd00293">
    <property type="entry name" value="USP-like"/>
    <property type="match status" value="1"/>
</dbReference>
<gene>
    <name evidence="3" type="ORF">N7Z68_05770</name>
</gene>
<dbReference type="InterPro" id="IPR014729">
    <property type="entry name" value="Rossmann-like_a/b/a_fold"/>
</dbReference>
<proteinExistence type="inferred from homology"/>
<protein>
    <submittedName>
        <fullName evidence="3">Universal stress protein</fullName>
    </submittedName>
</protein>
<organism evidence="3 4">
    <name type="scientific">Alkalihalobacterium chitinilyticum</name>
    <dbReference type="NCBI Taxonomy" id="2980103"/>
    <lineage>
        <taxon>Bacteria</taxon>
        <taxon>Bacillati</taxon>
        <taxon>Bacillota</taxon>
        <taxon>Bacilli</taxon>
        <taxon>Bacillales</taxon>
        <taxon>Bacillaceae</taxon>
        <taxon>Alkalihalobacterium</taxon>
    </lineage>
</organism>
<dbReference type="EMBL" id="JAOTPO010000003">
    <property type="protein sequence ID" value="MDE5412885.1"/>
    <property type="molecule type" value="Genomic_DNA"/>
</dbReference>
<reference evidence="3" key="1">
    <citation type="submission" date="2024-05" db="EMBL/GenBank/DDBJ databases">
        <title>Alkalihalobacillus sp. strain MEB203 novel alkaliphilic bacterium from Lonar Lake, India.</title>
        <authorList>
            <person name="Joshi A."/>
            <person name="Thite S."/>
            <person name="Mengade P."/>
        </authorList>
    </citation>
    <scope>NUCLEOTIDE SEQUENCE</scope>
    <source>
        <strain evidence="3">MEB 203</strain>
    </source>
</reference>
<dbReference type="InterPro" id="IPR006015">
    <property type="entry name" value="Universal_stress_UspA"/>
</dbReference>
<evidence type="ECO:0000259" key="2">
    <source>
        <dbReference type="Pfam" id="PF00582"/>
    </source>
</evidence>
<dbReference type="InterPro" id="IPR006016">
    <property type="entry name" value="UspA"/>
</dbReference>
<sequence>MFSFYSRIVVAYDGSSLGKKALEMAKALAKQDDRIEVNVLYVLNPKYLGSEFGVYEMLLENQKEKIKKTLDDAKSVMEELKNPKDYVVLNGNPAEMIIEYSKKKDVDLIVIGSRGLSTIKEIVLGSVSHNVVQHAHCPVLVAK</sequence>
<accession>A0ABT5VBQ7</accession>
<evidence type="ECO:0000313" key="3">
    <source>
        <dbReference type="EMBL" id="MDE5412885.1"/>
    </source>
</evidence>
<dbReference type="RefSeq" id="WP_275117515.1">
    <property type="nucleotide sequence ID" value="NZ_JAOTPO010000003.1"/>
</dbReference>
<dbReference type="SUPFAM" id="SSF52402">
    <property type="entry name" value="Adenine nucleotide alpha hydrolases-like"/>
    <property type="match status" value="1"/>
</dbReference>
<feature type="domain" description="UspA" evidence="2">
    <location>
        <begin position="5"/>
        <end position="143"/>
    </location>
</feature>